<protein>
    <submittedName>
        <fullName evidence="2">Methyltransferase domain-containing protein</fullName>
    </submittedName>
</protein>
<dbReference type="InterPro" id="IPR052356">
    <property type="entry name" value="Thiol_S-MT"/>
</dbReference>
<dbReference type="GO" id="GO:0008757">
    <property type="term" value="F:S-adenosylmethionine-dependent methyltransferase activity"/>
    <property type="evidence" value="ECO:0007669"/>
    <property type="project" value="InterPro"/>
</dbReference>
<dbReference type="OrthoDB" id="9777830at2"/>
<dbReference type="Gene3D" id="3.40.50.150">
    <property type="entry name" value="Vaccinia Virus protein VP39"/>
    <property type="match status" value="1"/>
</dbReference>
<keyword evidence="3" id="KW-1185">Reference proteome</keyword>
<dbReference type="Proteomes" id="UP000448199">
    <property type="component" value="Unassembled WGS sequence"/>
</dbReference>
<dbReference type="PANTHER" id="PTHR45036">
    <property type="entry name" value="METHYLTRANSFERASE LIKE 7B"/>
    <property type="match status" value="1"/>
</dbReference>
<sequence length="211" mass="23246">MGIKRLYEAHIMPRIITFACGQRGIESRRREIIPLAEGRVFELGCGGGLNQALYDSTRVTGFAGIDPHARLLENARERAGAVGWDYDIREGFGEEIPFPDSSFDTAVCTYTLCSVGDPAKVLSELRRILKPQGRLLFLEHGRAPDAEIARLQERIEPLWKPLAGGCHLTRPVGASLRGAGFEVEPFGQAYLDNTPRVVGWMEWGIARPAGA</sequence>
<evidence type="ECO:0000259" key="1">
    <source>
        <dbReference type="Pfam" id="PF08241"/>
    </source>
</evidence>
<dbReference type="EMBL" id="WTYC01000004">
    <property type="protein sequence ID" value="MXO48604.1"/>
    <property type="molecule type" value="Genomic_DNA"/>
</dbReference>
<keyword evidence="2" id="KW-0489">Methyltransferase</keyword>
<dbReference type="PANTHER" id="PTHR45036:SF1">
    <property type="entry name" value="METHYLTRANSFERASE LIKE 7A"/>
    <property type="match status" value="1"/>
</dbReference>
<reference evidence="2 3" key="1">
    <citation type="submission" date="2019-12" db="EMBL/GenBank/DDBJ databases">
        <title>Genomic-based taxomic classification of the family Erythrobacteraceae.</title>
        <authorList>
            <person name="Xu L."/>
        </authorList>
    </citation>
    <scope>NUCLEOTIDE SEQUENCE [LARGE SCALE GENOMIC DNA]</scope>
    <source>
        <strain evidence="2 3">DSM 17792</strain>
    </source>
</reference>
<dbReference type="InterPro" id="IPR013216">
    <property type="entry name" value="Methyltransf_11"/>
</dbReference>
<name>A0A844XT58_9SPHN</name>
<dbReference type="SUPFAM" id="SSF53335">
    <property type="entry name" value="S-adenosyl-L-methionine-dependent methyltransferases"/>
    <property type="match status" value="1"/>
</dbReference>
<proteinExistence type="predicted"/>
<accession>A0A844XT58</accession>
<gene>
    <name evidence="2" type="ORF">GRI69_10070</name>
</gene>
<organism evidence="2 3">
    <name type="scientific">Qipengyuania vulgaris</name>
    <dbReference type="NCBI Taxonomy" id="291985"/>
    <lineage>
        <taxon>Bacteria</taxon>
        <taxon>Pseudomonadati</taxon>
        <taxon>Pseudomonadota</taxon>
        <taxon>Alphaproteobacteria</taxon>
        <taxon>Sphingomonadales</taxon>
        <taxon>Erythrobacteraceae</taxon>
        <taxon>Qipengyuania</taxon>
    </lineage>
</organism>
<evidence type="ECO:0000313" key="3">
    <source>
        <dbReference type="Proteomes" id="UP000448199"/>
    </source>
</evidence>
<feature type="domain" description="Methyltransferase type 11" evidence="1">
    <location>
        <begin position="42"/>
        <end position="137"/>
    </location>
</feature>
<comment type="caution">
    <text evidence="2">The sequence shown here is derived from an EMBL/GenBank/DDBJ whole genome shotgun (WGS) entry which is preliminary data.</text>
</comment>
<dbReference type="Pfam" id="PF08241">
    <property type="entry name" value="Methyltransf_11"/>
    <property type="match status" value="1"/>
</dbReference>
<dbReference type="InterPro" id="IPR029063">
    <property type="entry name" value="SAM-dependent_MTases_sf"/>
</dbReference>
<dbReference type="AlphaFoldDB" id="A0A844XT58"/>
<evidence type="ECO:0000313" key="2">
    <source>
        <dbReference type="EMBL" id="MXO48604.1"/>
    </source>
</evidence>
<keyword evidence="2" id="KW-0808">Transferase</keyword>
<dbReference type="CDD" id="cd02440">
    <property type="entry name" value="AdoMet_MTases"/>
    <property type="match status" value="1"/>
</dbReference>
<dbReference type="GO" id="GO:0032259">
    <property type="term" value="P:methylation"/>
    <property type="evidence" value="ECO:0007669"/>
    <property type="project" value="UniProtKB-KW"/>
</dbReference>